<evidence type="ECO:0000259" key="2">
    <source>
        <dbReference type="PROSITE" id="PS51819"/>
    </source>
</evidence>
<dbReference type="SUPFAM" id="SSF54593">
    <property type="entry name" value="Glyoxalase/Bleomycin resistance protein/Dihydroxybiphenyl dioxygenase"/>
    <property type="match status" value="1"/>
</dbReference>
<organism evidence="3 4">
    <name type="scientific">Marinibactrum halimedae</name>
    <dbReference type="NCBI Taxonomy" id="1444977"/>
    <lineage>
        <taxon>Bacteria</taxon>
        <taxon>Pseudomonadati</taxon>
        <taxon>Pseudomonadota</taxon>
        <taxon>Gammaproteobacteria</taxon>
        <taxon>Cellvibrionales</taxon>
        <taxon>Cellvibrionaceae</taxon>
        <taxon>Marinibactrum</taxon>
    </lineage>
</organism>
<dbReference type="InterPro" id="IPR037478">
    <property type="entry name" value="YwkD-like_dom"/>
</dbReference>
<accession>A0AA37T9U9</accession>
<dbReference type="InterPro" id="IPR051332">
    <property type="entry name" value="Fosfomycin_Res_Enzymes"/>
</dbReference>
<dbReference type="InterPro" id="IPR004360">
    <property type="entry name" value="Glyas_Fos-R_dOase_dom"/>
</dbReference>
<protein>
    <recommendedName>
        <fullName evidence="2">VOC domain-containing protein</fullName>
    </recommendedName>
</protein>
<name>A0AA37T9U9_9GAMM</name>
<dbReference type="Pfam" id="PF00903">
    <property type="entry name" value="Glyoxalase"/>
    <property type="match status" value="1"/>
</dbReference>
<dbReference type="InterPro" id="IPR037523">
    <property type="entry name" value="VOC_core"/>
</dbReference>
<dbReference type="Proteomes" id="UP001156870">
    <property type="component" value="Unassembled WGS sequence"/>
</dbReference>
<comment type="caution">
    <text evidence="3">The sequence shown here is derived from an EMBL/GenBank/DDBJ whole genome shotgun (WGS) entry which is preliminary data.</text>
</comment>
<dbReference type="PANTHER" id="PTHR36113:SF6">
    <property type="entry name" value="FOSFOMYCIN RESISTANCE PROTEIN FOSX"/>
    <property type="match status" value="1"/>
</dbReference>
<dbReference type="InterPro" id="IPR029068">
    <property type="entry name" value="Glyas_Bleomycin-R_OHBP_Dase"/>
</dbReference>
<dbReference type="RefSeq" id="WP_232594114.1">
    <property type="nucleotide sequence ID" value="NZ_BSPD01000102.1"/>
</dbReference>
<evidence type="ECO:0000256" key="1">
    <source>
        <dbReference type="ARBA" id="ARBA00022723"/>
    </source>
</evidence>
<keyword evidence="1" id="KW-0479">Metal-binding</keyword>
<dbReference type="GO" id="GO:0046872">
    <property type="term" value="F:metal ion binding"/>
    <property type="evidence" value="ECO:0007669"/>
    <property type="project" value="UniProtKB-KW"/>
</dbReference>
<gene>
    <name evidence="3" type="ORF">GCM10007877_38980</name>
</gene>
<dbReference type="EMBL" id="BSPD01000102">
    <property type="protein sequence ID" value="GLS28179.1"/>
    <property type="molecule type" value="Genomic_DNA"/>
</dbReference>
<dbReference type="Gene3D" id="3.10.180.10">
    <property type="entry name" value="2,3-Dihydroxybiphenyl 1,2-Dioxygenase, domain 1"/>
    <property type="match status" value="1"/>
</dbReference>
<dbReference type="PROSITE" id="PS51819">
    <property type="entry name" value="VOC"/>
    <property type="match status" value="1"/>
</dbReference>
<dbReference type="AlphaFoldDB" id="A0AA37T9U9"/>
<dbReference type="CDD" id="cd08352">
    <property type="entry name" value="VOC_Bs_YwkD_like"/>
    <property type="match status" value="1"/>
</dbReference>
<evidence type="ECO:0000313" key="3">
    <source>
        <dbReference type="EMBL" id="GLS28179.1"/>
    </source>
</evidence>
<dbReference type="PANTHER" id="PTHR36113">
    <property type="entry name" value="LYASE, PUTATIVE-RELATED-RELATED"/>
    <property type="match status" value="1"/>
</dbReference>
<dbReference type="NCBIfam" id="NF008551">
    <property type="entry name" value="PRK11478.1"/>
    <property type="match status" value="1"/>
</dbReference>
<sequence>MSDITNTELIARYFYTGKHKPNLVYLHACHREDIPLQLSGIHHVAIICSDYKKSKVFYTEILGLKIIAENFRQQRNSYKLDLALPNGGQIELFSFPSPPARANHPEAAGLRHLAFVVQSVEQYSAYLASQGVDVEPVRVDEYTGRKYTFFADPDGLPLELYEDDSGEFFNERLFNEQ</sequence>
<evidence type="ECO:0000313" key="4">
    <source>
        <dbReference type="Proteomes" id="UP001156870"/>
    </source>
</evidence>
<proteinExistence type="predicted"/>
<feature type="domain" description="VOC" evidence="2">
    <location>
        <begin position="40"/>
        <end position="163"/>
    </location>
</feature>
<keyword evidence="4" id="KW-1185">Reference proteome</keyword>
<reference evidence="3 4" key="1">
    <citation type="journal article" date="2014" name="Int. J. Syst. Evol. Microbiol.">
        <title>Complete genome sequence of Corynebacterium casei LMG S-19264T (=DSM 44701T), isolated from a smear-ripened cheese.</title>
        <authorList>
            <consortium name="US DOE Joint Genome Institute (JGI-PGF)"/>
            <person name="Walter F."/>
            <person name="Albersmeier A."/>
            <person name="Kalinowski J."/>
            <person name="Ruckert C."/>
        </authorList>
    </citation>
    <scope>NUCLEOTIDE SEQUENCE [LARGE SCALE GENOMIC DNA]</scope>
    <source>
        <strain evidence="3 4">NBRC 110095</strain>
    </source>
</reference>